<feature type="transmembrane region" description="Helical" evidence="1">
    <location>
        <begin position="139"/>
        <end position="161"/>
    </location>
</feature>
<organism evidence="2 3">
    <name type="scientific">Cadophora malorum</name>
    <dbReference type="NCBI Taxonomy" id="108018"/>
    <lineage>
        <taxon>Eukaryota</taxon>
        <taxon>Fungi</taxon>
        <taxon>Dikarya</taxon>
        <taxon>Ascomycota</taxon>
        <taxon>Pezizomycotina</taxon>
        <taxon>Leotiomycetes</taxon>
        <taxon>Helotiales</taxon>
        <taxon>Ploettnerulaceae</taxon>
        <taxon>Cadophora</taxon>
    </lineage>
</organism>
<keyword evidence="3" id="KW-1185">Reference proteome</keyword>
<name>A0A8H7W666_9HELO</name>
<evidence type="ECO:0000256" key="1">
    <source>
        <dbReference type="SAM" id="Phobius"/>
    </source>
</evidence>
<keyword evidence="1" id="KW-0472">Membrane</keyword>
<dbReference type="AlphaFoldDB" id="A0A8H7W666"/>
<reference evidence="2" key="1">
    <citation type="submission" date="2021-02" db="EMBL/GenBank/DDBJ databases">
        <title>Genome sequence Cadophora malorum strain M34.</title>
        <authorList>
            <person name="Stefanovic E."/>
            <person name="Vu D."/>
            <person name="Scully C."/>
            <person name="Dijksterhuis J."/>
            <person name="Roader J."/>
            <person name="Houbraken J."/>
        </authorList>
    </citation>
    <scope>NUCLEOTIDE SEQUENCE</scope>
    <source>
        <strain evidence="2">M34</strain>
    </source>
</reference>
<proteinExistence type="predicted"/>
<evidence type="ECO:0000313" key="2">
    <source>
        <dbReference type="EMBL" id="KAG4412304.1"/>
    </source>
</evidence>
<dbReference type="Proteomes" id="UP000664132">
    <property type="component" value="Unassembled WGS sequence"/>
</dbReference>
<keyword evidence="1" id="KW-1133">Transmembrane helix</keyword>
<dbReference type="EMBL" id="JAFJYH010000390">
    <property type="protein sequence ID" value="KAG4412304.1"/>
    <property type="molecule type" value="Genomic_DNA"/>
</dbReference>
<feature type="transmembrane region" description="Helical" evidence="1">
    <location>
        <begin position="243"/>
        <end position="261"/>
    </location>
</feature>
<feature type="transmembrane region" description="Helical" evidence="1">
    <location>
        <begin position="267"/>
        <end position="285"/>
    </location>
</feature>
<evidence type="ECO:0000313" key="3">
    <source>
        <dbReference type="Proteomes" id="UP000664132"/>
    </source>
</evidence>
<protein>
    <submittedName>
        <fullName evidence="2">Uncharacterized protein</fullName>
    </submittedName>
</protein>
<gene>
    <name evidence="2" type="ORF">IFR04_014563</name>
</gene>
<dbReference type="OrthoDB" id="1937642at2759"/>
<comment type="caution">
    <text evidence="2">The sequence shown here is derived from an EMBL/GenBank/DDBJ whole genome shotgun (WGS) entry which is preliminary data.</text>
</comment>
<feature type="transmembrane region" description="Helical" evidence="1">
    <location>
        <begin position="47"/>
        <end position="66"/>
    </location>
</feature>
<accession>A0A8H7W666</accession>
<sequence length="383" mass="42427">MSNRKTASQQFLAQVRNPSEIFSVLLIIGGDMIQKAVAQMTGRKVTLVAFSFGWVAYAFGSLVAAFGDGTLMPQPDVSASVIVVSSKIKKSNGSWVLGRLVRDLEGIVEEKMEPWERNSGLVVSVFDAVEGGKKPKPDICFYSFFPCCVVQLVIAAVPVILHSDWSIIFMTAIGTLLSICTGSLRKWREEKFLCREGSRESYVLTRGNGHKHIFIVRGGERGLGLVLDDLAGAVPKPSRRTRLLCGLFAFVWIAFLITAGGLDDHTWYLLGVGTVGMIQNVFVAGRRRSPESHGIPLSELREPILGKATVKGRRPKVMEVLYQVEGRYPGIGLAVLPEFFQDCSLREEEWKNWAAYQIRLDSIKAQEKVEREARRERSSGSTS</sequence>
<keyword evidence="1" id="KW-0812">Transmembrane</keyword>